<dbReference type="InterPro" id="IPR003660">
    <property type="entry name" value="HAMP_dom"/>
</dbReference>
<evidence type="ECO:0000256" key="4">
    <source>
        <dbReference type="ARBA" id="ARBA00022475"/>
    </source>
</evidence>
<dbReference type="GO" id="GO:0005886">
    <property type="term" value="C:plasma membrane"/>
    <property type="evidence" value="ECO:0007669"/>
    <property type="project" value="UniProtKB-SubCell"/>
</dbReference>
<protein>
    <recommendedName>
        <fullName evidence="3">histidine kinase</fullName>
        <ecNumber evidence="3">2.7.13.3</ecNumber>
    </recommendedName>
</protein>
<dbReference type="SMART" id="SM00304">
    <property type="entry name" value="HAMP"/>
    <property type="match status" value="1"/>
</dbReference>
<evidence type="ECO:0000256" key="8">
    <source>
        <dbReference type="ARBA" id="ARBA00022741"/>
    </source>
</evidence>
<evidence type="ECO:0000256" key="12">
    <source>
        <dbReference type="ARBA" id="ARBA00023012"/>
    </source>
</evidence>
<dbReference type="Gene3D" id="1.10.287.130">
    <property type="match status" value="1"/>
</dbReference>
<keyword evidence="9 17" id="KW-0418">Kinase</keyword>
<name>A0A9D9N7G4_9FIRM</name>
<evidence type="ECO:0000256" key="3">
    <source>
        <dbReference type="ARBA" id="ARBA00012438"/>
    </source>
</evidence>
<gene>
    <name evidence="17" type="ORF">IAC13_04340</name>
</gene>
<evidence type="ECO:0000256" key="1">
    <source>
        <dbReference type="ARBA" id="ARBA00000085"/>
    </source>
</evidence>
<keyword evidence="6" id="KW-0808">Transferase</keyword>
<comment type="subcellular location">
    <subcellularLocation>
        <location evidence="2">Cell membrane</location>
        <topology evidence="2">Multi-pass membrane protein</topology>
    </subcellularLocation>
</comment>
<feature type="transmembrane region" description="Helical" evidence="14">
    <location>
        <begin position="12"/>
        <end position="31"/>
    </location>
</feature>
<dbReference type="SUPFAM" id="SSF47384">
    <property type="entry name" value="Homodimeric domain of signal transducing histidine kinase"/>
    <property type="match status" value="1"/>
</dbReference>
<organism evidence="17 18">
    <name type="scientific">Candidatus Scybalomonas excrementavium</name>
    <dbReference type="NCBI Taxonomy" id="2840943"/>
    <lineage>
        <taxon>Bacteria</taxon>
        <taxon>Bacillati</taxon>
        <taxon>Bacillota</taxon>
        <taxon>Clostridia</taxon>
        <taxon>Lachnospirales</taxon>
        <taxon>Lachnospiraceae</taxon>
        <taxon>Lachnospiraceae incertae sedis</taxon>
        <taxon>Candidatus Scybalomonas</taxon>
    </lineage>
</organism>
<evidence type="ECO:0000313" key="17">
    <source>
        <dbReference type="EMBL" id="MBO8463142.1"/>
    </source>
</evidence>
<dbReference type="SMART" id="SM00387">
    <property type="entry name" value="HATPase_c"/>
    <property type="match status" value="1"/>
</dbReference>
<keyword evidence="10" id="KW-0067">ATP-binding</keyword>
<evidence type="ECO:0000256" key="2">
    <source>
        <dbReference type="ARBA" id="ARBA00004651"/>
    </source>
</evidence>
<dbReference type="PANTHER" id="PTHR45528:SF1">
    <property type="entry name" value="SENSOR HISTIDINE KINASE CPXA"/>
    <property type="match status" value="1"/>
</dbReference>
<evidence type="ECO:0000256" key="7">
    <source>
        <dbReference type="ARBA" id="ARBA00022692"/>
    </source>
</evidence>
<dbReference type="InterPro" id="IPR036890">
    <property type="entry name" value="HATPase_C_sf"/>
</dbReference>
<dbReference type="InterPro" id="IPR005467">
    <property type="entry name" value="His_kinase_dom"/>
</dbReference>
<dbReference type="InterPro" id="IPR050398">
    <property type="entry name" value="HssS/ArlS-like"/>
</dbReference>
<dbReference type="PANTHER" id="PTHR45528">
    <property type="entry name" value="SENSOR HISTIDINE KINASE CPXA"/>
    <property type="match status" value="1"/>
</dbReference>
<dbReference type="Gene3D" id="6.10.340.10">
    <property type="match status" value="1"/>
</dbReference>
<dbReference type="EMBL" id="JADIML010000124">
    <property type="protein sequence ID" value="MBO8463142.1"/>
    <property type="molecule type" value="Genomic_DNA"/>
</dbReference>
<sequence length="490" mass="57004">MIRSIKTKFIGTVFAILFLMVGVQLFGNYFFAQSFYIRKKSQVIEQAYHKLKDCEGRKNKMVDVMKEYERRYNLEFSLANQEKVCIYNSSQQDFRIWNNNYRVRANFSFKKNFYRFSVKPEPVVLKKKNGNGRVVLFGIIHGQKTNYYVMIKSQLQAVRVTMYESFELLLVCSSVSLMIGGIIAYFFAKKMAVPIQEMDEVAQSVSQVNFSKRVKQRKTKFPDELDRLAENINKMSNKIEENIRLLKQENEYRKQIEERRKAFIANVSHELKTPLSVLTGYAQMLQLAKEGIDKEYYCTVILDETKQMTELVNHLLDLARMEQNVDQAVMAELSFSELVRQEIEKQSVLIQQEQITLEVDIEKECYIQGNDEYLKIIFNNYMSNAIAYSTGEKRIKIQVRKQEDEVVLSVYNTGILIPEDVLSKIWDSFYQVEESHTKVGEERHVGLGLYMVQLLAQAHGGTCSVQNEKDGVTFFLSIPSSEKGTKIEES</sequence>
<keyword evidence="11 14" id="KW-1133">Transmembrane helix</keyword>
<keyword evidence="12" id="KW-0902">Two-component regulatory system</keyword>
<dbReference type="FunFam" id="1.10.287.130:FF:000001">
    <property type="entry name" value="Two-component sensor histidine kinase"/>
    <property type="match status" value="1"/>
</dbReference>
<dbReference type="CDD" id="cd06225">
    <property type="entry name" value="HAMP"/>
    <property type="match status" value="1"/>
</dbReference>
<evidence type="ECO:0000259" key="16">
    <source>
        <dbReference type="PROSITE" id="PS50885"/>
    </source>
</evidence>
<keyword evidence="4" id="KW-1003">Cell membrane</keyword>
<dbReference type="CDD" id="cd00075">
    <property type="entry name" value="HATPase"/>
    <property type="match status" value="1"/>
</dbReference>
<evidence type="ECO:0000313" key="18">
    <source>
        <dbReference type="Proteomes" id="UP000823618"/>
    </source>
</evidence>
<evidence type="ECO:0000256" key="14">
    <source>
        <dbReference type="SAM" id="Phobius"/>
    </source>
</evidence>
<keyword evidence="5" id="KW-0597">Phosphoprotein</keyword>
<dbReference type="Pfam" id="PF02518">
    <property type="entry name" value="HATPase_c"/>
    <property type="match status" value="1"/>
</dbReference>
<evidence type="ECO:0000256" key="9">
    <source>
        <dbReference type="ARBA" id="ARBA00022777"/>
    </source>
</evidence>
<dbReference type="EC" id="2.7.13.3" evidence="3"/>
<dbReference type="GO" id="GO:0005524">
    <property type="term" value="F:ATP binding"/>
    <property type="evidence" value="ECO:0007669"/>
    <property type="project" value="UniProtKB-KW"/>
</dbReference>
<dbReference type="InterPro" id="IPR036097">
    <property type="entry name" value="HisK_dim/P_sf"/>
</dbReference>
<feature type="domain" description="Histidine kinase" evidence="15">
    <location>
        <begin position="266"/>
        <end position="482"/>
    </location>
</feature>
<proteinExistence type="predicted"/>
<evidence type="ECO:0000256" key="13">
    <source>
        <dbReference type="ARBA" id="ARBA00023136"/>
    </source>
</evidence>
<reference evidence="17" key="2">
    <citation type="journal article" date="2021" name="PeerJ">
        <title>Extensive microbial diversity within the chicken gut microbiome revealed by metagenomics and culture.</title>
        <authorList>
            <person name="Gilroy R."/>
            <person name="Ravi A."/>
            <person name="Getino M."/>
            <person name="Pursley I."/>
            <person name="Horton D.L."/>
            <person name="Alikhan N.F."/>
            <person name="Baker D."/>
            <person name="Gharbi K."/>
            <person name="Hall N."/>
            <person name="Watson M."/>
            <person name="Adriaenssens E.M."/>
            <person name="Foster-Nyarko E."/>
            <person name="Jarju S."/>
            <person name="Secka A."/>
            <person name="Antonio M."/>
            <person name="Oren A."/>
            <person name="Chaudhuri R.R."/>
            <person name="La Ragione R."/>
            <person name="Hildebrand F."/>
            <person name="Pallen M.J."/>
        </authorList>
    </citation>
    <scope>NUCLEOTIDE SEQUENCE</scope>
    <source>
        <strain evidence="17">E3-2379</strain>
    </source>
</reference>
<evidence type="ECO:0000256" key="5">
    <source>
        <dbReference type="ARBA" id="ARBA00022553"/>
    </source>
</evidence>
<dbReference type="PROSITE" id="PS50109">
    <property type="entry name" value="HIS_KIN"/>
    <property type="match status" value="1"/>
</dbReference>
<feature type="domain" description="HAMP" evidence="16">
    <location>
        <begin position="189"/>
        <end position="244"/>
    </location>
</feature>
<dbReference type="PRINTS" id="PR00344">
    <property type="entry name" value="BCTRLSENSOR"/>
</dbReference>
<dbReference type="SMART" id="SM00388">
    <property type="entry name" value="HisKA"/>
    <property type="match status" value="1"/>
</dbReference>
<evidence type="ECO:0000259" key="15">
    <source>
        <dbReference type="PROSITE" id="PS50109"/>
    </source>
</evidence>
<dbReference type="GO" id="GO:0000155">
    <property type="term" value="F:phosphorelay sensor kinase activity"/>
    <property type="evidence" value="ECO:0007669"/>
    <property type="project" value="InterPro"/>
</dbReference>
<dbReference type="Pfam" id="PF00512">
    <property type="entry name" value="HisKA"/>
    <property type="match status" value="1"/>
</dbReference>
<dbReference type="InterPro" id="IPR004358">
    <property type="entry name" value="Sig_transdc_His_kin-like_C"/>
</dbReference>
<dbReference type="SUPFAM" id="SSF55874">
    <property type="entry name" value="ATPase domain of HSP90 chaperone/DNA topoisomerase II/histidine kinase"/>
    <property type="match status" value="1"/>
</dbReference>
<dbReference type="CDD" id="cd00082">
    <property type="entry name" value="HisKA"/>
    <property type="match status" value="1"/>
</dbReference>
<feature type="transmembrane region" description="Helical" evidence="14">
    <location>
        <begin position="168"/>
        <end position="188"/>
    </location>
</feature>
<dbReference type="PROSITE" id="PS50885">
    <property type="entry name" value="HAMP"/>
    <property type="match status" value="1"/>
</dbReference>
<accession>A0A9D9N7G4</accession>
<evidence type="ECO:0000256" key="6">
    <source>
        <dbReference type="ARBA" id="ARBA00022679"/>
    </source>
</evidence>
<comment type="catalytic activity">
    <reaction evidence="1">
        <text>ATP + protein L-histidine = ADP + protein N-phospho-L-histidine.</text>
        <dbReference type="EC" id="2.7.13.3"/>
    </reaction>
</comment>
<reference evidence="17" key="1">
    <citation type="submission" date="2020-10" db="EMBL/GenBank/DDBJ databases">
        <authorList>
            <person name="Gilroy R."/>
        </authorList>
    </citation>
    <scope>NUCLEOTIDE SEQUENCE</scope>
    <source>
        <strain evidence="17">E3-2379</strain>
    </source>
</reference>
<keyword evidence="8" id="KW-0547">Nucleotide-binding</keyword>
<evidence type="ECO:0000256" key="10">
    <source>
        <dbReference type="ARBA" id="ARBA00022840"/>
    </source>
</evidence>
<dbReference type="InterPro" id="IPR003594">
    <property type="entry name" value="HATPase_dom"/>
</dbReference>
<dbReference type="AlphaFoldDB" id="A0A9D9N7G4"/>
<dbReference type="Proteomes" id="UP000823618">
    <property type="component" value="Unassembled WGS sequence"/>
</dbReference>
<keyword evidence="13 14" id="KW-0472">Membrane</keyword>
<dbReference type="InterPro" id="IPR003661">
    <property type="entry name" value="HisK_dim/P_dom"/>
</dbReference>
<dbReference type="Gene3D" id="3.30.565.10">
    <property type="entry name" value="Histidine kinase-like ATPase, C-terminal domain"/>
    <property type="match status" value="1"/>
</dbReference>
<keyword evidence="7 14" id="KW-0812">Transmembrane</keyword>
<evidence type="ECO:0000256" key="11">
    <source>
        <dbReference type="ARBA" id="ARBA00022989"/>
    </source>
</evidence>
<comment type="caution">
    <text evidence="17">The sequence shown here is derived from an EMBL/GenBank/DDBJ whole genome shotgun (WGS) entry which is preliminary data.</text>
</comment>